<dbReference type="InterPro" id="IPR019800">
    <property type="entry name" value="Glyco_hydro_3_AS"/>
</dbReference>
<organism evidence="6 7">
    <name type="scientific">Orenia metallireducens</name>
    <dbReference type="NCBI Taxonomy" id="1413210"/>
    <lineage>
        <taxon>Bacteria</taxon>
        <taxon>Bacillati</taxon>
        <taxon>Bacillota</taxon>
        <taxon>Clostridia</taxon>
        <taxon>Halanaerobiales</taxon>
        <taxon>Halobacteroidaceae</taxon>
        <taxon>Orenia</taxon>
    </lineage>
</organism>
<dbReference type="Gene3D" id="3.20.20.300">
    <property type="entry name" value="Glycoside hydrolase, family 3, N-terminal domain"/>
    <property type="match status" value="1"/>
</dbReference>
<reference evidence="7" key="1">
    <citation type="submission" date="2017-09" db="EMBL/GenBank/DDBJ databases">
        <authorList>
            <person name="Varghese N."/>
            <person name="Submissions S."/>
        </authorList>
    </citation>
    <scope>NUCLEOTIDE SEQUENCE [LARGE SCALE GENOMIC DNA]</scope>
    <source>
        <strain evidence="7">MSL47</strain>
    </source>
</reference>
<dbReference type="Gene3D" id="2.60.40.10">
    <property type="entry name" value="Immunoglobulins"/>
    <property type="match status" value="1"/>
</dbReference>
<comment type="similarity">
    <text evidence="1 4">Belongs to the glycosyl hydrolase 3 family.</text>
</comment>
<dbReference type="PANTHER" id="PTHR42715">
    <property type="entry name" value="BETA-GLUCOSIDASE"/>
    <property type="match status" value="1"/>
</dbReference>
<dbReference type="RefSeq" id="WP_097018509.1">
    <property type="nucleotide sequence ID" value="NZ_OBDZ01000019.1"/>
</dbReference>
<evidence type="ECO:0000313" key="7">
    <source>
        <dbReference type="Proteomes" id="UP000219573"/>
    </source>
</evidence>
<dbReference type="AlphaFoldDB" id="A0A285HHJ9"/>
<dbReference type="InterPro" id="IPR036881">
    <property type="entry name" value="Glyco_hydro_3_C_sf"/>
</dbReference>
<dbReference type="InterPro" id="IPR002772">
    <property type="entry name" value="Glyco_hydro_3_C"/>
</dbReference>
<feature type="domain" description="Fibronectin type III-like" evidence="5">
    <location>
        <begin position="676"/>
        <end position="747"/>
    </location>
</feature>
<dbReference type="OrthoDB" id="9805821at2"/>
<keyword evidence="7" id="KW-1185">Reference proteome</keyword>
<dbReference type="Pfam" id="PF01915">
    <property type="entry name" value="Glyco_hydro_3_C"/>
    <property type="match status" value="1"/>
</dbReference>
<dbReference type="InterPro" id="IPR050288">
    <property type="entry name" value="Cellulose_deg_GH3"/>
</dbReference>
<dbReference type="PANTHER" id="PTHR42715:SF10">
    <property type="entry name" value="BETA-GLUCOSIDASE"/>
    <property type="match status" value="1"/>
</dbReference>
<dbReference type="Proteomes" id="UP000219573">
    <property type="component" value="Unassembled WGS sequence"/>
</dbReference>
<dbReference type="Gene3D" id="3.40.50.1700">
    <property type="entry name" value="Glycoside hydrolase family 3 C-terminal domain"/>
    <property type="match status" value="1"/>
</dbReference>
<evidence type="ECO:0000313" key="6">
    <source>
        <dbReference type="EMBL" id="SNY35230.1"/>
    </source>
</evidence>
<dbReference type="InterPro" id="IPR036962">
    <property type="entry name" value="Glyco_hydro_3_N_sf"/>
</dbReference>
<dbReference type="SMART" id="SM01217">
    <property type="entry name" value="Fn3_like"/>
    <property type="match status" value="1"/>
</dbReference>
<accession>A0A285HHJ9</accession>
<dbReference type="PROSITE" id="PS00775">
    <property type="entry name" value="GLYCOSYL_HYDROL_F3"/>
    <property type="match status" value="1"/>
</dbReference>
<dbReference type="PRINTS" id="PR00133">
    <property type="entry name" value="GLHYDRLASE3"/>
</dbReference>
<proteinExistence type="inferred from homology"/>
<name>A0A285HHJ9_9FIRM</name>
<gene>
    <name evidence="6" type="ORF">SAMN06265827_11954</name>
</gene>
<keyword evidence="2 4" id="KW-0378">Hydrolase</keyword>
<sequence length="775" mass="85418">MFNIFKISLVLLLVFSIFILNEERALAEAQLTDEESIDRVVAEMSLEEKVSILVGPGMSGESLVGLTDAGVPGAAGNINGVPRFGIPAIVLADGPAGLRINSTREGTEETFYATAFPVATAIASSWNTDLAKEVGDAVGEEIKEYGVDIWLAPALNIHRNPLTGRNFEYYSEDPLISGKMAAAVVNGVEDNGVGTTIKHFVANNQETNRLSVDAIISQRALREIYLRGFEIAVKDAQPWSVMSSYNRLNGSYTSANQELLTTILRDEWGFKGFVMTDWFGGYESLKVIFEEGNSVSDVVAQMQAGNDLLMPGTPNQTQALIDAVKSGKLDEKILDKNLKNILKMVLQTPRFKEYRYSNKPKLKTNAEISRQVATEGMVLLKNKQKVLPLNSDAKIGLFGNGQIETIKGGTGSGDVNTAYTISIAKGLDENFELDQDLLARYATYVSTLRGLKEYQKPPHSFFEQKPQIPEKPLRDNEISAVVEKTDIGVIVIVRNSGEGGDRKNEKGDFLLTDEEQKMIERVSNAYHKVGKQVVVVLNIGGVIEVASWRDKVDGILLSWQPGQEAGYAIADVLSGRANPSGKLATTFPMDYGDVPSAANFPGDDPVDPSKVVYEEGIYVGYRYYDKFDIKPAYEFGYGLSYTSFEYSNLKLNSNIFKDKIRVTVDITNTGKVAGKEVVELYLNAPANKLDKPIQELKGFAKTKLLQPAETQTISFEIDARTLASFDENKSAWLAEAGKYELRVGASSRDIRRRAFFKLKKDLIVEEVNDLLEPTN</sequence>
<evidence type="ECO:0000259" key="5">
    <source>
        <dbReference type="SMART" id="SM01217"/>
    </source>
</evidence>
<dbReference type="SUPFAM" id="SSF51445">
    <property type="entry name" value="(Trans)glycosidases"/>
    <property type="match status" value="1"/>
</dbReference>
<evidence type="ECO:0000256" key="1">
    <source>
        <dbReference type="ARBA" id="ARBA00005336"/>
    </source>
</evidence>
<evidence type="ECO:0000256" key="4">
    <source>
        <dbReference type="RuleBase" id="RU361161"/>
    </source>
</evidence>
<protein>
    <submittedName>
        <fullName evidence="6">Beta-glucosidase</fullName>
    </submittedName>
</protein>
<dbReference type="Pfam" id="PF14310">
    <property type="entry name" value="Fn3-like"/>
    <property type="match status" value="1"/>
</dbReference>
<dbReference type="InterPro" id="IPR001764">
    <property type="entry name" value="Glyco_hydro_3_N"/>
</dbReference>
<keyword evidence="3" id="KW-0119">Carbohydrate metabolism</keyword>
<dbReference type="FunFam" id="2.60.40.10:FF:000495">
    <property type="entry name" value="Periplasmic beta-glucosidase"/>
    <property type="match status" value="1"/>
</dbReference>
<evidence type="ECO:0000256" key="3">
    <source>
        <dbReference type="ARBA" id="ARBA00023277"/>
    </source>
</evidence>
<dbReference type="InterPro" id="IPR026891">
    <property type="entry name" value="Fn3-like"/>
</dbReference>
<dbReference type="InterPro" id="IPR013783">
    <property type="entry name" value="Ig-like_fold"/>
</dbReference>
<dbReference type="EMBL" id="OBDZ01000019">
    <property type="protein sequence ID" value="SNY35230.1"/>
    <property type="molecule type" value="Genomic_DNA"/>
</dbReference>
<dbReference type="InterPro" id="IPR017853">
    <property type="entry name" value="GH"/>
</dbReference>
<dbReference type="GO" id="GO:0005975">
    <property type="term" value="P:carbohydrate metabolic process"/>
    <property type="evidence" value="ECO:0007669"/>
    <property type="project" value="InterPro"/>
</dbReference>
<keyword evidence="4" id="KW-0326">Glycosidase</keyword>
<dbReference type="SUPFAM" id="SSF52279">
    <property type="entry name" value="Beta-D-glucan exohydrolase, C-terminal domain"/>
    <property type="match status" value="1"/>
</dbReference>
<dbReference type="Pfam" id="PF00933">
    <property type="entry name" value="Glyco_hydro_3"/>
    <property type="match status" value="1"/>
</dbReference>
<evidence type="ECO:0000256" key="2">
    <source>
        <dbReference type="ARBA" id="ARBA00022801"/>
    </source>
</evidence>
<dbReference type="GO" id="GO:0008422">
    <property type="term" value="F:beta-glucosidase activity"/>
    <property type="evidence" value="ECO:0007669"/>
    <property type="project" value="UniProtKB-ARBA"/>
</dbReference>